<dbReference type="InterPro" id="IPR032466">
    <property type="entry name" value="Metal_Hydrolase"/>
</dbReference>
<dbReference type="EMBL" id="JAVREN010000012">
    <property type="protein sequence ID" value="MDT0307552.1"/>
    <property type="molecule type" value="Genomic_DNA"/>
</dbReference>
<accession>A0ABU2L879</accession>
<keyword evidence="4" id="KW-1185">Reference proteome</keyword>
<dbReference type="InterPro" id="IPR032465">
    <property type="entry name" value="ACMSD"/>
</dbReference>
<dbReference type="Pfam" id="PF04909">
    <property type="entry name" value="Amidohydro_2"/>
    <property type="match status" value="1"/>
</dbReference>
<dbReference type="InterPro" id="IPR006680">
    <property type="entry name" value="Amidohydro-rel"/>
</dbReference>
<evidence type="ECO:0000313" key="4">
    <source>
        <dbReference type="Proteomes" id="UP001183388"/>
    </source>
</evidence>
<feature type="domain" description="Amidohydrolase-related" evidence="2">
    <location>
        <begin position="61"/>
        <end position="339"/>
    </location>
</feature>
<proteinExistence type="predicted"/>
<dbReference type="Proteomes" id="UP001183388">
    <property type="component" value="Unassembled WGS sequence"/>
</dbReference>
<gene>
    <name evidence="3" type="ORF">RM780_11330</name>
</gene>
<dbReference type="CDD" id="cd01292">
    <property type="entry name" value="metallo-dependent_hydrolases"/>
    <property type="match status" value="1"/>
</dbReference>
<sequence>MVDCETHYLTQGFLDLLRGRDTPPRQEVDGALRHTYFEPTAPRVVATFPDLIERQLLELGDARIALMDEHGIGAQVVSLTAPGTEGLPAKEGLAQARLANDALGAALARHPGRLIGLATLAPLAGEESARELERCVNELGFRGANIHSHVGDRYLDDPACRPVFEAAEALGVPVNIHPTLPLGAMLEPYLGYGWTLPGPGLGFGHEVAVQVSRMIFAGVFDAFPRLQIMLGHCGEALPFWMYRLDFPYVKSYLAGHPKLQRKPSEYLADNFWYNCSGQFFGPAFLTCLQAVGADRMLFGSDHPYESYAEAVAFAERMPVFSQRDREKILHRNAQRLFGLA</sequence>
<protein>
    <submittedName>
        <fullName evidence="3">Amidohydrolase family protein</fullName>
    </submittedName>
</protein>
<evidence type="ECO:0000313" key="3">
    <source>
        <dbReference type="EMBL" id="MDT0307552.1"/>
    </source>
</evidence>
<keyword evidence="1" id="KW-0456">Lyase</keyword>
<dbReference type="Gene3D" id="3.20.20.140">
    <property type="entry name" value="Metal-dependent hydrolases"/>
    <property type="match status" value="1"/>
</dbReference>
<dbReference type="PANTHER" id="PTHR21240">
    <property type="entry name" value="2-AMINO-3-CARBOXYLMUCONATE-6-SEMIALDEHYDE DECARBOXYLASE"/>
    <property type="match status" value="1"/>
</dbReference>
<evidence type="ECO:0000256" key="1">
    <source>
        <dbReference type="ARBA" id="ARBA00023239"/>
    </source>
</evidence>
<dbReference type="PANTHER" id="PTHR21240:SF30">
    <property type="entry name" value="AMIDOHYDROLASE-RELATED DOMAIN-CONTAINING PROTEIN-RELATED"/>
    <property type="match status" value="1"/>
</dbReference>
<evidence type="ECO:0000259" key="2">
    <source>
        <dbReference type="Pfam" id="PF04909"/>
    </source>
</evidence>
<dbReference type="SUPFAM" id="SSF51556">
    <property type="entry name" value="Metallo-dependent hydrolases"/>
    <property type="match status" value="1"/>
</dbReference>
<reference evidence="4" key="1">
    <citation type="submission" date="2023-07" db="EMBL/GenBank/DDBJ databases">
        <title>30 novel species of actinomycetes from the DSMZ collection.</title>
        <authorList>
            <person name="Nouioui I."/>
        </authorList>
    </citation>
    <scope>NUCLEOTIDE SEQUENCE [LARGE SCALE GENOMIC DNA]</scope>
    <source>
        <strain evidence="4">DSM 44917</strain>
    </source>
</reference>
<dbReference type="RefSeq" id="WP_311630512.1">
    <property type="nucleotide sequence ID" value="NZ_JAVREN010000012.1"/>
</dbReference>
<comment type="caution">
    <text evidence="3">The sequence shown here is derived from an EMBL/GenBank/DDBJ whole genome shotgun (WGS) entry which is preliminary data.</text>
</comment>
<name>A0ABU2L879_9ACTN</name>
<organism evidence="3 4">
    <name type="scientific">Streptomyces boetiae</name>
    <dbReference type="NCBI Taxonomy" id="3075541"/>
    <lineage>
        <taxon>Bacteria</taxon>
        <taxon>Bacillati</taxon>
        <taxon>Actinomycetota</taxon>
        <taxon>Actinomycetes</taxon>
        <taxon>Kitasatosporales</taxon>
        <taxon>Streptomycetaceae</taxon>
        <taxon>Streptomyces</taxon>
    </lineage>
</organism>